<dbReference type="InterPro" id="IPR030395">
    <property type="entry name" value="GP_PDE_dom"/>
</dbReference>
<dbReference type="GO" id="GO:0006629">
    <property type="term" value="P:lipid metabolic process"/>
    <property type="evidence" value="ECO:0007669"/>
    <property type="project" value="InterPro"/>
</dbReference>
<protein>
    <submittedName>
        <fullName evidence="2">Glycerophosphodiester phosphodiesterase family protein</fullName>
    </submittedName>
</protein>
<evidence type="ECO:0000313" key="3">
    <source>
        <dbReference type="Proteomes" id="UP001281731"/>
    </source>
</evidence>
<dbReference type="Proteomes" id="UP001281731">
    <property type="component" value="Unassembled WGS sequence"/>
</dbReference>
<evidence type="ECO:0000313" key="2">
    <source>
        <dbReference type="EMBL" id="MDY5155235.1"/>
    </source>
</evidence>
<dbReference type="PROSITE" id="PS51704">
    <property type="entry name" value="GP_PDE"/>
    <property type="match status" value="1"/>
</dbReference>
<dbReference type="SUPFAM" id="SSF51695">
    <property type="entry name" value="PLC-like phosphodiesterases"/>
    <property type="match status" value="1"/>
</dbReference>
<dbReference type="GO" id="GO:0008081">
    <property type="term" value="F:phosphoric diester hydrolase activity"/>
    <property type="evidence" value="ECO:0007669"/>
    <property type="project" value="InterPro"/>
</dbReference>
<dbReference type="EMBL" id="JAWNGC010000006">
    <property type="protein sequence ID" value="MDY5155235.1"/>
    <property type="molecule type" value="Genomic_DNA"/>
</dbReference>
<accession>A0AAW9HYA6</accession>
<reference evidence="2" key="1">
    <citation type="submission" date="2023-10" db="EMBL/GenBank/DDBJ databases">
        <title>Whole Genome based description of the genera Actinobaculum and Actinotignum reveals a complex phylogenetic relationship within the species included in the genus Actinotignum.</title>
        <authorList>
            <person name="Jensen C.S."/>
            <person name="Dargis R."/>
            <person name="Kemp M."/>
            <person name="Christensen J.J."/>
        </authorList>
    </citation>
    <scope>NUCLEOTIDE SEQUENCE</scope>
    <source>
        <strain evidence="2">SLA_B511</strain>
    </source>
</reference>
<comment type="caution">
    <text evidence="2">The sequence shown here is derived from an EMBL/GenBank/DDBJ whole genome shotgun (WGS) entry which is preliminary data.</text>
</comment>
<dbReference type="Pfam" id="PF03009">
    <property type="entry name" value="GDPD"/>
    <property type="match status" value="1"/>
</dbReference>
<dbReference type="AlphaFoldDB" id="A0AAW9HYA6"/>
<name>A0AAW9HYA6_9ACTO</name>
<proteinExistence type="predicted"/>
<organism evidence="2 3">
    <name type="scientific">Actinotignum urinale</name>
    <dbReference type="NCBI Taxonomy" id="190146"/>
    <lineage>
        <taxon>Bacteria</taxon>
        <taxon>Bacillati</taxon>
        <taxon>Actinomycetota</taxon>
        <taxon>Actinomycetes</taxon>
        <taxon>Actinomycetales</taxon>
        <taxon>Actinomycetaceae</taxon>
        <taxon>Actinotignum</taxon>
    </lineage>
</organism>
<sequence length="274" mass="30517">MARVYNIGSQPVIIAHRGGAAEFTENSIEAFQHTVAQGFRFIESDVHATRDGIPVIHHDPVIRGEGGAELLAINTLTWKELERFQDSDGTLPRLEDVLDAFPDVVFNLDAKSDEAVEPLARAIRRTSCEKRVCLASFKQKRIDQMRALVPGVAFSLGTSEVARLVLRSKFPRRKTDLSPRFPHPDRGFQALQIPVDMRIAVPGKLGEYIYTTVKVATPELVRFAHAQGLAVHVWTINSEREAQGLIDIGVDGIITDIPIKMRTHFLDSGVEIDY</sequence>
<feature type="domain" description="GP-PDE" evidence="1">
    <location>
        <begin position="11"/>
        <end position="265"/>
    </location>
</feature>
<dbReference type="PANTHER" id="PTHR43805">
    <property type="entry name" value="GLYCEROPHOSPHORYL DIESTER PHOSPHODIESTERASE"/>
    <property type="match status" value="1"/>
</dbReference>
<gene>
    <name evidence="2" type="ORF">R6G80_05780</name>
</gene>
<dbReference type="PANTHER" id="PTHR43805:SF1">
    <property type="entry name" value="GP-PDE DOMAIN-CONTAINING PROTEIN"/>
    <property type="match status" value="1"/>
</dbReference>
<dbReference type="Gene3D" id="3.20.20.190">
    <property type="entry name" value="Phosphatidylinositol (PI) phosphodiesterase"/>
    <property type="match status" value="1"/>
</dbReference>
<dbReference type="PROSITE" id="PS50007">
    <property type="entry name" value="PIPLC_X_DOMAIN"/>
    <property type="match status" value="1"/>
</dbReference>
<dbReference type="InterPro" id="IPR017946">
    <property type="entry name" value="PLC-like_Pdiesterase_TIM-brl"/>
</dbReference>
<dbReference type="RefSeq" id="WP_320756603.1">
    <property type="nucleotide sequence ID" value="NZ_JAWNGC010000006.1"/>
</dbReference>
<evidence type="ECO:0000259" key="1">
    <source>
        <dbReference type="PROSITE" id="PS51704"/>
    </source>
</evidence>